<feature type="region of interest" description="Disordered" evidence="1">
    <location>
        <begin position="282"/>
        <end position="344"/>
    </location>
</feature>
<organism evidence="2 3">
    <name type="scientific">Phellinidium pouzarii</name>
    <dbReference type="NCBI Taxonomy" id="167371"/>
    <lineage>
        <taxon>Eukaryota</taxon>
        <taxon>Fungi</taxon>
        <taxon>Dikarya</taxon>
        <taxon>Basidiomycota</taxon>
        <taxon>Agaricomycotina</taxon>
        <taxon>Agaricomycetes</taxon>
        <taxon>Hymenochaetales</taxon>
        <taxon>Hymenochaetaceae</taxon>
        <taxon>Phellinidium</taxon>
    </lineage>
</organism>
<keyword evidence="3" id="KW-1185">Reference proteome</keyword>
<evidence type="ECO:0000256" key="1">
    <source>
        <dbReference type="SAM" id="MobiDB-lite"/>
    </source>
</evidence>
<reference evidence="2 3" key="1">
    <citation type="submission" date="2019-02" db="EMBL/GenBank/DDBJ databases">
        <title>Genome sequencing of the rare red list fungi Phellinidium pouzarii.</title>
        <authorList>
            <person name="Buettner E."/>
            <person name="Kellner H."/>
        </authorList>
    </citation>
    <scope>NUCLEOTIDE SEQUENCE [LARGE SCALE GENOMIC DNA]</scope>
    <source>
        <strain evidence="2 3">DSM 108285</strain>
    </source>
</reference>
<sequence>MTGSSVVPSTTPRVSTSKLTILVRTLKPLADGAGGIPIVGPEVKVLLELARAIAAKEIDEAIEAENNLAIMVGEITVTIVHHLSSIHDEEIESLAKTDLEEVTKAVQEIKDYIYDMRKKCEEGPPHKWLHRCMELWNNRHALEQVERLIKNLTSSFKAFNNLCTSYVAQFKASLRMDVTIMRMYVDIQHMKEYITEMHSAQDKLSTMMTKYYNTVTTLRAPADGTHSTMTLESAETQKTILSAETSHRDGTSSPETYISDTVEKGSVVAEAAGAKSITILRGTKRARSPMPPFVKSSSLSGDDPTVSLSSLKRSKLLPSPPATPGKDSGMKGGKISSGSDVVNT</sequence>
<evidence type="ECO:0000313" key="2">
    <source>
        <dbReference type="EMBL" id="THG99660.1"/>
    </source>
</evidence>
<gene>
    <name evidence="2" type="ORF">EW145_g7223</name>
</gene>
<proteinExistence type="predicted"/>
<dbReference type="AlphaFoldDB" id="A0A4S4KND3"/>
<protein>
    <submittedName>
        <fullName evidence="2">Uncharacterized protein</fullName>
    </submittedName>
</protein>
<name>A0A4S4KND3_9AGAM</name>
<dbReference type="EMBL" id="SGPK01000675">
    <property type="protein sequence ID" value="THG99660.1"/>
    <property type="molecule type" value="Genomic_DNA"/>
</dbReference>
<evidence type="ECO:0000313" key="3">
    <source>
        <dbReference type="Proteomes" id="UP000308199"/>
    </source>
</evidence>
<comment type="caution">
    <text evidence="2">The sequence shown here is derived from an EMBL/GenBank/DDBJ whole genome shotgun (WGS) entry which is preliminary data.</text>
</comment>
<feature type="compositionally biased region" description="Low complexity" evidence="1">
    <location>
        <begin position="333"/>
        <end position="344"/>
    </location>
</feature>
<accession>A0A4S4KND3</accession>
<dbReference type="Proteomes" id="UP000308199">
    <property type="component" value="Unassembled WGS sequence"/>
</dbReference>